<evidence type="ECO:0000256" key="1">
    <source>
        <dbReference type="ARBA" id="ARBA00001933"/>
    </source>
</evidence>
<dbReference type="CDD" id="cd06453">
    <property type="entry name" value="SufS_like"/>
    <property type="match status" value="1"/>
</dbReference>
<evidence type="ECO:0000313" key="11">
    <source>
        <dbReference type="Proteomes" id="UP000247780"/>
    </source>
</evidence>
<dbReference type="InterPro" id="IPR010970">
    <property type="entry name" value="Cys_dSase_SufS"/>
</dbReference>
<evidence type="ECO:0000256" key="6">
    <source>
        <dbReference type="ARBA" id="ARBA00050776"/>
    </source>
</evidence>
<evidence type="ECO:0000256" key="5">
    <source>
        <dbReference type="ARBA" id="ARBA00022898"/>
    </source>
</evidence>
<dbReference type="InterPro" id="IPR020578">
    <property type="entry name" value="Aminotrans_V_PyrdxlP_BS"/>
</dbReference>
<reference evidence="10 11" key="1">
    <citation type="submission" date="2018-04" db="EMBL/GenBank/DDBJ databases">
        <title>Active sludge and wastewater microbial communities from Klosterneuburg, Austria.</title>
        <authorList>
            <person name="Wagner M."/>
        </authorList>
    </citation>
    <scope>NUCLEOTIDE SEQUENCE [LARGE SCALE GENOMIC DNA]</scope>
    <source>
        <strain evidence="10 11">Nm 57</strain>
    </source>
</reference>
<accession>A0ABX5M6B9</accession>
<name>A0ABX5M6B9_9PROT</name>
<dbReference type="PROSITE" id="PS00595">
    <property type="entry name" value="AA_TRANSFER_CLASS_5"/>
    <property type="match status" value="1"/>
</dbReference>
<organism evidence="10 11">
    <name type="scientific">Nitrosomonas eutropha</name>
    <dbReference type="NCBI Taxonomy" id="916"/>
    <lineage>
        <taxon>Bacteria</taxon>
        <taxon>Pseudomonadati</taxon>
        <taxon>Pseudomonadota</taxon>
        <taxon>Betaproteobacteria</taxon>
        <taxon>Nitrosomonadales</taxon>
        <taxon>Nitrosomonadaceae</taxon>
        <taxon>Nitrosomonas</taxon>
    </lineage>
</organism>
<comment type="cofactor">
    <cofactor evidence="1 7">
        <name>pyridoxal 5'-phosphate</name>
        <dbReference type="ChEBI" id="CHEBI:597326"/>
    </cofactor>
</comment>
<evidence type="ECO:0000256" key="7">
    <source>
        <dbReference type="RuleBase" id="RU004504"/>
    </source>
</evidence>
<dbReference type="InterPro" id="IPR015424">
    <property type="entry name" value="PyrdxlP-dep_Trfase"/>
</dbReference>
<dbReference type="Proteomes" id="UP000247780">
    <property type="component" value="Unassembled WGS sequence"/>
</dbReference>
<sequence>MKIVDTLVTSSAQQTTTVPGIGQFRADFPILDIKVDDKPLIYLDNAASSQMPQAVIDCLVRYQKTQHANIHRAVHYLSNLATQEYEAARCKLQNFIGAREDREVIFTSGTTDSINLVMHGYGRKFIQRGDEIILSELEHHSNIVPWQMLAEERGAHIRVAPINDAGELLVEEYEKLFNSKTRFVALSHVSNALGSINPIKRMIAIAHQHDVPVLIDGAQAAPHLKIDVQDLDCDFYAFSAHKMCGPTGIGILYGKAHLLESMQPFKGGGDMIASVSFEKTTYNEIPYKFEAGTPPIAAAIGFGAAIDYLEQIGLDAIADYEHELLLYASEQIRMIPGVKIIGDCPDKVAVISFVIDGIHPHDVGTLLNQEGIAVRTGHHCAQPIMQRFNVAATSRASFSFYNTKKEIDALVAGIRSVQKVFAQ</sequence>
<proteinExistence type="inferred from homology"/>
<evidence type="ECO:0000259" key="9">
    <source>
        <dbReference type="Pfam" id="PF00266"/>
    </source>
</evidence>
<evidence type="ECO:0000313" key="10">
    <source>
        <dbReference type="EMBL" id="PXV75877.1"/>
    </source>
</evidence>
<dbReference type="EC" id="2.8.1.7" evidence="3 8"/>
<evidence type="ECO:0000256" key="2">
    <source>
        <dbReference type="ARBA" id="ARBA00010447"/>
    </source>
</evidence>
<dbReference type="InterPro" id="IPR000192">
    <property type="entry name" value="Aminotrans_V_dom"/>
</dbReference>
<gene>
    <name evidence="10" type="ORF">C8R14_1374</name>
</gene>
<dbReference type="EMBL" id="QICQ01000037">
    <property type="protein sequence ID" value="PXV75877.1"/>
    <property type="molecule type" value="Genomic_DNA"/>
</dbReference>
<dbReference type="PANTHER" id="PTHR43586:SF8">
    <property type="entry name" value="CYSTEINE DESULFURASE 1, CHLOROPLASTIC"/>
    <property type="match status" value="1"/>
</dbReference>
<keyword evidence="5 8" id="KW-0663">Pyridoxal phosphate</keyword>
<comment type="function">
    <text evidence="8">Catalyzes the removal of elemental sulfur and selenium atoms from L-cysteine, L-cystine, L-selenocysteine, and L-selenocystine to produce L-alanine.</text>
</comment>
<keyword evidence="11" id="KW-1185">Reference proteome</keyword>
<comment type="caution">
    <text evidence="10">The sequence shown here is derived from an EMBL/GenBank/DDBJ whole genome shotgun (WGS) entry which is preliminary data.</text>
</comment>
<dbReference type="RefSeq" id="WP_011634310.1">
    <property type="nucleotide sequence ID" value="NZ_QICQ01000037.1"/>
</dbReference>
<keyword evidence="4 8" id="KW-0808">Transferase</keyword>
<dbReference type="Gene3D" id="3.90.1150.10">
    <property type="entry name" value="Aspartate Aminotransferase, domain 1"/>
    <property type="match status" value="1"/>
</dbReference>
<evidence type="ECO:0000256" key="8">
    <source>
        <dbReference type="RuleBase" id="RU004506"/>
    </source>
</evidence>
<dbReference type="NCBIfam" id="TIGR01979">
    <property type="entry name" value="sufS"/>
    <property type="match status" value="1"/>
</dbReference>
<comment type="similarity">
    <text evidence="2 8">Belongs to the class-V pyridoxal-phosphate-dependent aminotransferase family. Csd subfamily.</text>
</comment>
<dbReference type="InterPro" id="IPR015421">
    <property type="entry name" value="PyrdxlP-dep_Trfase_major"/>
</dbReference>
<dbReference type="SUPFAM" id="SSF53383">
    <property type="entry name" value="PLP-dependent transferases"/>
    <property type="match status" value="1"/>
</dbReference>
<evidence type="ECO:0000256" key="3">
    <source>
        <dbReference type="ARBA" id="ARBA00012239"/>
    </source>
</evidence>
<comment type="catalytic activity">
    <reaction evidence="6 8">
        <text>(sulfur carrier)-H + L-cysteine = (sulfur carrier)-SH + L-alanine</text>
        <dbReference type="Rhea" id="RHEA:43892"/>
        <dbReference type="Rhea" id="RHEA-COMP:14737"/>
        <dbReference type="Rhea" id="RHEA-COMP:14739"/>
        <dbReference type="ChEBI" id="CHEBI:29917"/>
        <dbReference type="ChEBI" id="CHEBI:35235"/>
        <dbReference type="ChEBI" id="CHEBI:57972"/>
        <dbReference type="ChEBI" id="CHEBI:64428"/>
        <dbReference type="EC" id="2.8.1.7"/>
    </reaction>
</comment>
<feature type="domain" description="Aminotransferase class V" evidence="9">
    <location>
        <begin position="41"/>
        <end position="410"/>
    </location>
</feature>
<dbReference type="InterPro" id="IPR015422">
    <property type="entry name" value="PyrdxlP-dep_Trfase_small"/>
</dbReference>
<dbReference type="Gene3D" id="3.40.640.10">
    <property type="entry name" value="Type I PLP-dependent aspartate aminotransferase-like (Major domain)"/>
    <property type="match status" value="1"/>
</dbReference>
<evidence type="ECO:0000256" key="4">
    <source>
        <dbReference type="ARBA" id="ARBA00022679"/>
    </source>
</evidence>
<protein>
    <recommendedName>
        <fullName evidence="3 8">Cysteine desulfurase</fullName>
        <ecNumber evidence="3 8">2.8.1.7</ecNumber>
    </recommendedName>
</protein>
<dbReference type="PANTHER" id="PTHR43586">
    <property type="entry name" value="CYSTEINE DESULFURASE"/>
    <property type="match status" value="1"/>
</dbReference>
<dbReference type="Pfam" id="PF00266">
    <property type="entry name" value="Aminotran_5"/>
    <property type="match status" value="1"/>
</dbReference>